<dbReference type="Proteomes" id="UP000076927">
    <property type="component" value="Chromosome"/>
</dbReference>
<dbReference type="InterPro" id="IPR003736">
    <property type="entry name" value="PAAI_dom"/>
</dbReference>
<reference evidence="4 5" key="1">
    <citation type="submission" date="2015-01" db="EMBL/GenBank/DDBJ databases">
        <title>Paenibacillus swuensis/DY6/whole genome sequencing.</title>
        <authorList>
            <person name="Kim M.K."/>
            <person name="Srinivasan S."/>
            <person name="Lee J.-J."/>
        </authorList>
    </citation>
    <scope>NUCLEOTIDE SEQUENCE [LARGE SCALE GENOMIC DNA]</scope>
    <source>
        <strain evidence="4 5">DY6</strain>
    </source>
</reference>
<dbReference type="PANTHER" id="PTHR21660:SF1">
    <property type="entry name" value="ACYL-COENZYME A THIOESTERASE 13"/>
    <property type="match status" value="1"/>
</dbReference>
<evidence type="ECO:0000256" key="2">
    <source>
        <dbReference type="ARBA" id="ARBA00022801"/>
    </source>
</evidence>
<evidence type="ECO:0000313" key="4">
    <source>
        <dbReference type="EMBL" id="ANE47760.1"/>
    </source>
</evidence>
<dbReference type="GO" id="GO:0047617">
    <property type="term" value="F:fatty acyl-CoA hydrolase activity"/>
    <property type="evidence" value="ECO:0007669"/>
    <property type="project" value="InterPro"/>
</dbReference>
<dbReference type="NCBIfam" id="TIGR00369">
    <property type="entry name" value="unchar_dom_1"/>
    <property type="match status" value="1"/>
</dbReference>
<accession>A0A172TL56</accession>
<dbReference type="InterPro" id="IPR029069">
    <property type="entry name" value="HotDog_dom_sf"/>
</dbReference>
<keyword evidence="2" id="KW-0378">Hydrolase</keyword>
<dbReference type="EMBL" id="CP011388">
    <property type="protein sequence ID" value="ANE47760.1"/>
    <property type="molecule type" value="Genomic_DNA"/>
</dbReference>
<evidence type="ECO:0000259" key="3">
    <source>
        <dbReference type="Pfam" id="PF03061"/>
    </source>
</evidence>
<dbReference type="Pfam" id="PF03061">
    <property type="entry name" value="4HBT"/>
    <property type="match status" value="1"/>
</dbReference>
<dbReference type="OrthoDB" id="2139465at2"/>
<proteinExistence type="inferred from homology"/>
<dbReference type="Gene3D" id="3.10.129.10">
    <property type="entry name" value="Hotdog Thioesterase"/>
    <property type="match status" value="1"/>
</dbReference>
<dbReference type="RefSeq" id="WP_068608789.1">
    <property type="nucleotide sequence ID" value="NZ_CP011388.1"/>
</dbReference>
<dbReference type="PANTHER" id="PTHR21660">
    <property type="entry name" value="THIOESTERASE SUPERFAMILY MEMBER-RELATED"/>
    <property type="match status" value="1"/>
</dbReference>
<dbReference type="SUPFAM" id="SSF54637">
    <property type="entry name" value="Thioesterase/thiol ester dehydrase-isomerase"/>
    <property type="match status" value="1"/>
</dbReference>
<dbReference type="PATRIC" id="fig|1178515.4.peg.3499"/>
<dbReference type="InterPro" id="IPR006683">
    <property type="entry name" value="Thioestr_dom"/>
</dbReference>
<protein>
    <submittedName>
        <fullName evidence="4">Thioesterase</fullName>
    </submittedName>
</protein>
<keyword evidence="5" id="KW-1185">Reference proteome</keyword>
<dbReference type="InterPro" id="IPR039298">
    <property type="entry name" value="ACOT13"/>
</dbReference>
<comment type="similarity">
    <text evidence="1">Belongs to the thioesterase PaaI family.</text>
</comment>
<organism evidence="4 5">
    <name type="scientific">Paenibacillus swuensis</name>
    <dbReference type="NCBI Taxonomy" id="1178515"/>
    <lineage>
        <taxon>Bacteria</taxon>
        <taxon>Bacillati</taxon>
        <taxon>Bacillota</taxon>
        <taxon>Bacilli</taxon>
        <taxon>Bacillales</taxon>
        <taxon>Paenibacillaceae</taxon>
        <taxon>Paenibacillus</taxon>
    </lineage>
</organism>
<evidence type="ECO:0000256" key="1">
    <source>
        <dbReference type="ARBA" id="ARBA00008324"/>
    </source>
</evidence>
<dbReference type="CDD" id="cd03443">
    <property type="entry name" value="PaaI_thioesterase"/>
    <property type="match status" value="1"/>
</dbReference>
<sequence length="148" mass="16394">MNTKDEINEDVTPEVRQYIERLESKAKHTFWGTLGCRLDHLDARKVTVSLDAEERHLNLIGIVHGGVLSSLLDNAMGVLVMSARPKNSSVTTNLNVHFMHPLKEGRLLVTAELLHETNSILTVYGEIRDEAGQLGTMGTGSFRILNSS</sequence>
<feature type="domain" description="Thioesterase" evidence="3">
    <location>
        <begin position="61"/>
        <end position="135"/>
    </location>
</feature>
<dbReference type="KEGG" id="pswu:SY83_17380"/>
<evidence type="ECO:0000313" key="5">
    <source>
        <dbReference type="Proteomes" id="UP000076927"/>
    </source>
</evidence>
<dbReference type="AlphaFoldDB" id="A0A172TL56"/>
<name>A0A172TL56_9BACL</name>
<dbReference type="STRING" id="1178515.SY83_17380"/>
<gene>
    <name evidence="4" type="ORF">SY83_17380</name>
</gene>